<evidence type="ECO:0008006" key="3">
    <source>
        <dbReference type="Google" id="ProtNLM"/>
    </source>
</evidence>
<comment type="caution">
    <text evidence="1">The sequence shown here is derived from an EMBL/GenBank/DDBJ whole genome shotgun (WGS) entry which is preliminary data.</text>
</comment>
<dbReference type="Gene3D" id="1.25.40.20">
    <property type="entry name" value="Ankyrin repeat-containing domain"/>
    <property type="match status" value="1"/>
</dbReference>
<gene>
    <name evidence="1" type="ORF">DW064_15220</name>
</gene>
<dbReference type="Proteomes" id="UP000284562">
    <property type="component" value="Unassembled WGS sequence"/>
</dbReference>
<evidence type="ECO:0000313" key="2">
    <source>
        <dbReference type="Proteomes" id="UP000284562"/>
    </source>
</evidence>
<dbReference type="SUPFAM" id="SSF48403">
    <property type="entry name" value="Ankyrin repeat"/>
    <property type="match status" value="1"/>
</dbReference>
<sequence>MRIYEQKNILEININYSNAYGRNLLQEAIVSCENTIAVDLVKLLIRCGADALNKNNAIRSPLDFAKQIKDMEMINILTDK</sequence>
<dbReference type="AlphaFoldDB" id="A0AA92V335"/>
<protein>
    <recommendedName>
        <fullName evidence="3">Ankyrin repeat protein</fullName>
    </recommendedName>
</protein>
<name>A0AA92V335_9BACT</name>
<organism evidence="1 2">
    <name type="scientific">Segatella copri</name>
    <dbReference type="NCBI Taxonomy" id="165179"/>
    <lineage>
        <taxon>Bacteria</taxon>
        <taxon>Pseudomonadati</taxon>
        <taxon>Bacteroidota</taxon>
        <taxon>Bacteroidia</taxon>
        <taxon>Bacteroidales</taxon>
        <taxon>Prevotellaceae</taxon>
        <taxon>Segatella</taxon>
    </lineage>
</organism>
<dbReference type="EMBL" id="QRNN01000114">
    <property type="protein sequence ID" value="RHK45000.1"/>
    <property type="molecule type" value="Genomic_DNA"/>
</dbReference>
<evidence type="ECO:0000313" key="1">
    <source>
        <dbReference type="EMBL" id="RHK45000.1"/>
    </source>
</evidence>
<proteinExistence type="predicted"/>
<accession>A0AA92V335</accession>
<dbReference type="InterPro" id="IPR036770">
    <property type="entry name" value="Ankyrin_rpt-contain_sf"/>
</dbReference>
<reference evidence="1 2" key="1">
    <citation type="submission" date="2018-08" db="EMBL/GenBank/DDBJ databases">
        <title>A genome reference for cultivated species of the human gut microbiota.</title>
        <authorList>
            <person name="Zou Y."/>
            <person name="Xue W."/>
            <person name="Luo G."/>
        </authorList>
    </citation>
    <scope>NUCLEOTIDE SEQUENCE [LARGE SCALE GENOMIC DNA]</scope>
    <source>
        <strain evidence="1 2">AF43-2</strain>
    </source>
</reference>